<organism evidence="1 2">
    <name type="scientific">Zarea fungicola</name>
    <dbReference type="NCBI Taxonomy" id="93591"/>
    <lineage>
        <taxon>Eukaryota</taxon>
        <taxon>Fungi</taxon>
        <taxon>Dikarya</taxon>
        <taxon>Ascomycota</taxon>
        <taxon>Pezizomycotina</taxon>
        <taxon>Sordariomycetes</taxon>
        <taxon>Hypocreomycetidae</taxon>
        <taxon>Hypocreales</taxon>
        <taxon>Cordycipitaceae</taxon>
        <taxon>Zarea</taxon>
    </lineage>
</organism>
<gene>
    <name evidence="1" type="ORF">NQ176_g3073</name>
</gene>
<dbReference type="Proteomes" id="UP001143910">
    <property type="component" value="Unassembled WGS sequence"/>
</dbReference>
<sequence length="178" mass="19331">MSQVYDVLILGGGPAGLSMATTLARQAYTALILDSNVYRNARATHMHNVPGFDHVPPADFRAKVRSDLMARYKSVEFRDATTIVEVRQRQSTTSGCEFCNADGGNTSTALEFKNDVVENIMAQNGSSSTVAALADAKFEARDAHGNVFYGKKLGIATGVRDRLEEQVDGYAECWGRGM</sequence>
<dbReference type="EMBL" id="JANJQO010000257">
    <property type="protein sequence ID" value="KAJ2979729.1"/>
    <property type="molecule type" value="Genomic_DNA"/>
</dbReference>
<comment type="caution">
    <text evidence="1">The sequence shown here is derived from an EMBL/GenBank/DDBJ whole genome shotgun (WGS) entry which is preliminary data.</text>
</comment>
<reference evidence="1" key="1">
    <citation type="submission" date="2022-08" db="EMBL/GenBank/DDBJ databases">
        <title>Genome Sequence of Lecanicillium fungicola.</title>
        <authorList>
            <person name="Buettner E."/>
        </authorList>
    </citation>
    <scope>NUCLEOTIDE SEQUENCE</scope>
    <source>
        <strain evidence="1">Babe33</strain>
    </source>
</reference>
<protein>
    <submittedName>
        <fullName evidence="1">Uncharacterized protein</fullName>
    </submittedName>
</protein>
<accession>A0ACC1NLF0</accession>
<evidence type="ECO:0000313" key="2">
    <source>
        <dbReference type="Proteomes" id="UP001143910"/>
    </source>
</evidence>
<evidence type="ECO:0000313" key="1">
    <source>
        <dbReference type="EMBL" id="KAJ2979729.1"/>
    </source>
</evidence>
<name>A0ACC1NLF0_9HYPO</name>
<keyword evidence="2" id="KW-1185">Reference proteome</keyword>
<proteinExistence type="predicted"/>